<name>W4HGG8_9RHOB</name>
<reference evidence="1 2" key="1">
    <citation type="journal article" date="2014" name="Antonie Van Leeuwenhoek">
        <title>Roseivivax atlanticus sp. nov., isolated from surface seawater of the Atlantic Ocean.</title>
        <authorList>
            <person name="Li G."/>
            <person name="Lai Q."/>
            <person name="Liu X."/>
            <person name="Sun F."/>
            <person name="Shao Z."/>
        </authorList>
    </citation>
    <scope>NUCLEOTIDE SEQUENCE [LARGE SCALE GENOMIC DNA]</scope>
    <source>
        <strain evidence="1 2">22II-s10s</strain>
    </source>
</reference>
<dbReference type="eggNOG" id="ENOG5032FDX">
    <property type="taxonomic scope" value="Bacteria"/>
</dbReference>
<evidence type="ECO:0000313" key="2">
    <source>
        <dbReference type="Proteomes" id="UP000019063"/>
    </source>
</evidence>
<dbReference type="Proteomes" id="UP000019063">
    <property type="component" value="Unassembled WGS sequence"/>
</dbReference>
<gene>
    <name evidence="1" type="ORF">ATO8_16143</name>
</gene>
<protein>
    <submittedName>
        <fullName evidence="1">Uncharacterized protein</fullName>
    </submittedName>
</protein>
<evidence type="ECO:0000313" key="1">
    <source>
        <dbReference type="EMBL" id="ETW11794.1"/>
    </source>
</evidence>
<dbReference type="STRING" id="1379903.ATO8_16143"/>
<proteinExistence type="predicted"/>
<keyword evidence="2" id="KW-1185">Reference proteome</keyword>
<dbReference type="RefSeq" id="WP_043845949.1">
    <property type="nucleotide sequence ID" value="NZ_AQQW01000010.1"/>
</dbReference>
<dbReference type="AlphaFoldDB" id="W4HGG8"/>
<organism evidence="1 2">
    <name type="scientific">Roseivivax marinus</name>
    <dbReference type="NCBI Taxonomy" id="1379903"/>
    <lineage>
        <taxon>Bacteria</taxon>
        <taxon>Pseudomonadati</taxon>
        <taxon>Pseudomonadota</taxon>
        <taxon>Alphaproteobacteria</taxon>
        <taxon>Rhodobacterales</taxon>
        <taxon>Roseobacteraceae</taxon>
        <taxon>Roseivivax</taxon>
    </lineage>
</organism>
<sequence>MSDAVLKELLAEVRMMREEMSEMREDFDMAHQKIDGLSVLLSLLAGATVETERDRLDEMMDEIGEDNPQ</sequence>
<accession>W4HGG8</accession>
<comment type="caution">
    <text evidence="1">The sequence shown here is derived from an EMBL/GenBank/DDBJ whole genome shotgun (WGS) entry which is preliminary data.</text>
</comment>
<dbReference type="EMBL" id="AQQW01000010">
    <property type="protein sequence ID" value="ETW11794.1"/>
    <property type="molecule type" value="Genomic_DNA"/>
</dbReference>